<dbReference type="Proteomes" id="UP000777265">
    <property type="component" value="Unassembled WGS sequence"/>
</dbReference>
<dbReference type="EMBL" id="JAAYEE010000102">
    <property type="protein sequence ID" value="NLW35078.1"/>
    <property type="molecule type" value="Genomic_DNA"/>
</dbReference>
<dbReference type="AlphaFoldDB" id="A0A971M3H9"/>
<protein>
    <submittedName>
        <fullName evidence="1">Uncharacterized protein</fullName>
    </submittedName>
</protein>
<sequence>MKRLQRKTSTTVAVETFGNAKRIITPGETIEFKLPMVLDTSHLFASGIFQAIEAYHSGTVGVHLSEMRYDDEPAMTCPTCPWQAMASRP</sequence>
<organism evidence="1 2">
    <name type="scientific">Syntrophorhabdus aromaticivorans</name>
    <dbReference type="NCBI Taxonomy" id="328301"/>
    <lineage>
        <taxon>Bacteria</taxon>
        <taxon>Pseudomonadati</taxon>
        <taxon>Thermodesulfobacteriota</taxon>
        <taxon>Syntrophorhabdia</taxon>
        <taxon>Syntrophorhabdales</taxon>
        <taxon>Syntrophorhabdaceae</taxon>
        <taxon>Syntrophorhabdus</taxon>
    </lineage>
</organism>
<evidence type="ECO:0000313" key="2">
    <source>
        <dbReference type="Proteomes" id="UP000777265"/>
    </source>
</evidence>
<comment type="caution">
    <text evidence="1">The sequence shown here is derived from an EMBL/GenBank/DDBJ whole genome shotgun (WGS) entry which is preliminary data.</text>
</comment>
<gene>
    <name evidence="1" type="ORF">GXY80_06285</name>
</gene>
<reference evidence="1" key="1">
    <citation type="journal article" date="2020" name="Biotechnol. Biofuels">
        <title>New insights from the biogas microbiome by comprehensive genome-resolved metagenomics of nearly 1600 species originating from multiple anaerobic digesters.</title>
        <authorList>
            <person name="Campanaro S."/>
            <person name="Treu L."/>
            <person name="Rodriguez-R L.M."/>
            <person name="Kovalovszki A."/>
            <person name="Ziels R.M."/>
            <person name="Maus I."/>
            <person name="Zhu X."/>
            <person name="Kougias P.G."/>
            <person name="Basile A."/>
            <person name="Luo G."/>
            <person name="Schluter A."/>
            <person name="Konstantinidis K.T."/>
            <person name="Angelidaki I."/>
        </authorList>
    </citation>
    <scope>NUCLEOTIDE SEQUENCE</scope>
    <source>
        <strain evidence="1">AS06rmzACSIP_7</strain>
    </source>
</reference>
<name>A0A971M3H9_9BACT</name>
<evidence type="ECO:0000313" key="1">
    <source>
        <dbReference type="EMBL" id="NLW35078.1"/>
    </source>
</evidence>
<reference evidence="1" key="2">
    <citation type="submission" date="2020-01" db="EMBL/GenBank/DDBJ databases">
        <authorList>
            <person name="Campanaro S."/>
        </authorList>
    </citation>
    <scope>NUCLEOTIDE SEQUENCE</scope>
    <source>
        <strain evidence="1">AS06rmzACSIP_7</strain>
    </source>
</reference>
<proteinExistence type="predicted"/>
<accession>A0A971M3H9</accession>